<reference evidence="3" key="1">
    <citation type="submission" date="2016-11" db="EMBL/GenBank/DDBJ databases">
        <authorList>
            <person name="Varghese N."/>
            <person name="Submissions S."/>
        </authorList>
    </citation>
    <scope>NUCLEOTIDE SEQUENCE [LARGE SCALE GENOMIC DNA]</scope>
    <source>
        <strain evidence="3">DSM 28223</strain>
    </source>
</reference>
<keyword evidence="3" id="KW-1185">Reference proteome</keyword>
<dbReference type="PANTHER" id="PTHR31527:SF0">
    <property type="entry name" value="RE64534P"/>
    <property type="match status" value="1"/>
</dbReference>
<protein>
    <recommendedName>
        <fullName evidence="1">DUF1989 domain-containing protein</fullName>
    </recommendedName>
</protein>
<evidence type="ECO:0000313" key="2">
    <source>
        <dbReference type="EMBL" id="SHH11175.1"/>
    </source>
</evidence>
<evidence type="ECO:0000313" key="3">
    <source>
        <dbReference type="Proteomes" id="UP000184211"/>
    </source>
</evidence>
<dbReference type="STRING" id="870908.SAMN04488044_1932"/>
<evidence type="ECO:0000259" key="1">
    <source>
        <dbReference type="Pfam" id="PF09347"/>
    </source>
</evidence>
<feature type="domain" description="DUF1989" evidence="1">
    <location>
        <begin position="55"/>
        <end position="212"/>
    </location>
</feature>
<dbReference type="PANTHER" id="PTHR31527">
    <property type="entry name" value="RE64534P"/>
    <property type="match status" value="1"/>
</dbReference>
<organism evidence="2 3">
    <name type="scientific">Cognatishimia maritima</name>
    <dbReference type="NCBI Taxonomy" id="870908"/>
    <lineage>
        <taxon>Bacteria</taxon>
        <taxon>Pseudomonadati</taxon>
        <taxon>Pseudomonadota</taxon>
        <taxon>Alphaproteobacteria</taxon>
        <taxon>Rhodobacterales</taxon>
        <taxon>Paracoccaceae</taxon>
        <taxon>Cognatishimia</taxon>
    </lineage>
</organism>
<name>A0A1M5QAQ6_9RHOB</name>
<dbReference type="InterPro" id="IPR018959">
    <property type="entry name" value="DUF1989"/>
</dbReference>
<accession>A0A1M5QAQ6</accession>
<gene>
    <name evidence="2" type="ORF">SAMN04488044_1932</name>
</gene>
<dbReference type="EMBL" id="FQWM01000003">
    <property type="protein sequence ID" value="SHH11175.1"/>
    <property type="molecule type" value="Genomic_DNA"/>
</dbReference>
<dbReference type="Proteomes" id="UP000184211">
    <property type="component" value="Unassembled WGS sequence"/>
</dbReference>
<dbReference type="Pfam" id="PF09347">
    <property type="entry name" value="DUF1989"/>
    <property type="match status" value="1"/>
</dbReference>
<dbReference type="AlphaFoldDB" id="A0A1M5QAQ6"/>
<proteinExistence type="predicted"/>
<sequence length="273" mass="30383">MLSPNISQNETPEQRYYRLKAEGSEGKSTFPELQKVERLKPLPEIPEANYLFQDQVPSRGYWSGHLRRGDGLRLVADKATGIATNFWNQNDRSERFNPGDTIKVQWTSDITVGRALLSDMGRAMASITTDTFGKSDCLAGASSPDRDTPEEWADSQSHFRRACLKNGLDKRDVGPVINFFSPVSVDKDGRIFWNAPSKQGPFTLDLRAEMDLFVVLTNCPHPLSPDQEAGGLTVTHFAPAACSETDLTRTGTPEAIRAFENTDALFGQRKRKS</sequence>